<evidence type="ECO:0000256" key="4">
    <source>
        <dbReference type="ARBA" id="ARBA00022989"/>
    </source>
</evidence>
<comment type="similarity">
    <text evidence="2">Belongs to the membrane fusion protein (MFP) (TC 8.A.1) family.</text>
</comment>
<organism evidence="8 9">
    <name type="scientific">Dulcicalothrix desertica PCC 7102</name>
    <dbReference type="NCBI Taxonomy" id="232991"/>
    <lineage>
        <taxon>Bacteria</taxon>
        <taxon>Bacillati</taxon>
        <taxon>Cyanobacteriota</taxon>
        <taxon>Cyanophyceae</taxon>
        <taxon>Nostocales</taxon>
        <taxon>Calotrichaceae</taxon>
        <taxon>Dulcicalothrix</taxon>
    </lineage>
</organism>
<dbReference type="PANTHER" id="PTHR30386:SF26">
    <property type="entry name" value="TRANSPORT PROTEIN COMB"/>
    <property type="match status" value="1"/>
</dbReference>
<comment type="caution">
    <text evidence="8">The sequence shown here is derived from an EMBL/GenBank/DDBJ whole genome shotgun (WGS) entry which is preliminary data.</text>
</comment>
<dbReference type="InterPro" id="IPR022275">
    <property type="entry name" value="NHPM_bacteriocin_SS_HylD"/>
</dbReference>
<comment type="subcellular location">
    <subcellularLocation>
        <location evidence="1">Membrane</location>
        <topology evidence="1">Single-pass membrane protein</topology>
    </subcellularLocation>
</comment>
<keyword evidence="5 7" id="KW-0472">Membrane</keyword>
<dbReference type="Proteomes" id="UP000271624">
    <property type="component" value="Unassembled WGS sequence"/>
</dbReference>
<dbReference type="PANTHER" id="PTHR30386">
    <property type="entry name" value="MEMBRANE FUSION SUBUNIT OF EMRAB-TOLC MULTIDRUG EFFLUX PUMP"/>
    <property type="match status" value="1"/>
</dbReference>
<evidence type="ECO:0000256" key="6">
    <source>
        <dbReference type="SAM" id="Coils"/>
    </source>
</evidence>
<evidence type="ECO:0000256" key="7">
    <source>
        <dbReference type="SAM" id="Phobius"/>
    </source>
</evidence>
<gene>
    <name evidence="8" type="ORF">DSM106972_040860</name>
</gene>
<evidence type="ECO:0000313" key="9">
    <source>
        <dbReference type="Proteomes" id="UP000271624"/>
    </source>
</evidence>
<evidence type="ECO:0000256" key="1">
    <source>
        <dbReference type="ARBA" id="ARBA00004167"/>
    </source>
</evidence>
<keyword evidence="6" id="KW-0175">Coiled coil</keyword>
<keyword evidence="4 7" id="KW-1133">Transmembrane helix</keyword>
<protein>
    <submittedName>
        <fullName evidence="8">Uncharacterized protein</fullName>
    </submittedName>
</protein>
<reference evidence="8" key="1">
    <citation type="submission" date="2018-12" db="EMBL/GenBank/DDBJ databases">
        <authorList>
            <person name="Will S."/>
            <person name="Neumann-Schaal M."/>
            <person name="Henke P."/>
        </authorList>
    </citation>
    <scope>NUCLEOTIDE SEQUENCE</scope>
    <source>
        <strain evidence="8">PCC 7102</strain>
    </source>
</reference>
<dbReference type="RefSeq" id="WP_127082497.1">
    <property type="nucleotide sequence ID" value="NZ_RSCL01000009.1"/>
</dbReference>
<dbReference type="GO" id="GO:0016020">
    <property type="term" value="C:membrane"/>
    <property type="evidence" value="ECO:0007669"/>
    <property type="project" value="UniProtKB-SubCell"/>
</dbReference>
<dbReference type="Gene3D" id="2.40.50.100">
    <property type="match status" value="1"/>
</dbReference>
<dbReference type="AlphaFoldDB" id="A0A3S1CDU6"/>
<dbReference type="NCBIfam" id="TIGR03794">
    <property type="entry name" value="NHLM_micro_HlyD"/>
    <property type="match status" value="1"/>
</dbReference>
<evidence type="ECO:0000313" key="8">
    <source>
        <dbReference type="EMBL" id="RUT05265.1"/>
    </source>
</evidence>
<evidence type="ECO:0000256" key="5">
    <source>
        <dbReference type="ARBA" id="ARBA00023136"/>
    </source>
</evidence>
<accession>A0A3S1CDU6</accession>
<dbReference type="EMBL" id="RSCL01000009">
    <property type="protein sequence ID" value="RUT05265.1"/>
    <property type="molecule type" value="Genomic_DNA"/>
</dbReference>
<proteinExistence type="inferred from homology"/>
<feature type="coiled-coil region" evidence="6">
    <location>
        <begin position="222"/>
        <end position="316"/>
    </location>
</feature>
<feature type="transmembrane region" description="Helical" evidence="7">
    <location>
        <begin position="41"/>
        <end position="60"/>
    </location>
</feature>
<reference evidence="8" key="2">
    <citation type="journal article" date="2019" name="Genome Biol. Evol.">
        <title>Day and night: Metabolic profiles and evolutionary relationships of six axenic non-marine cyanobacteria.</title>
        <authorList>
            <person name="Will S.E."/>
            <person name="Henke P."/>
            <person name="Boedeker C."/>
            <person name="Huang S."/>
            <person name="Brinkmann H."/>
            <person name="Rohde M."/>
            <person name="Jarek M."/>
            <person name="Friedl T."/>
            <person name="Seufert S."/>
            <person name="Schumacher M."/>
            <person name="Overmann J."/>
            <person name="Neumann-Schaal M."/>
            <person name="Petersen J."/>
        </authorList>
    </citation>
    <scope>NUCLEOTIDE SEQUENCE [LARGE SCALE GENOMIC DNA]</scope>
    <source>
        <strain evidence="8">PCC 7102</strain>
    </source>
</reference>
<dbReference type="OrthoDB" id="8439633at2"/>
<dbReference type="InterPro" id="IPR050739">
    <property type="entry name" value="MFP"/>
</dbReference>
<evidence type="ECO:0000256" key="2">
    <source>
        <dbReference type="ARBA" id="ARBA00009477"/>
    </source>
</evidence>
<evidence type="ECO:0000256" key="3">
    <source>
        <dbReference type="ARBA" id="ARBA00022692"/>
    </source>
</evidence>
<keyword evidence="3 7" id="KW-0812">Transmembrane</keyword>
<keyword evidence="9" id="KW-1185">Reference proteome</keyword>
<name>A0A3S1CDU6_9CYAN</name>
<sequence>MVTQQNTEKNQNNLFRKEALDKVASPEQLDQLIKITSPKRWFSLFALGALVISGGAWSVLGEIPIVVTGKGIMVYPSQVATLQASSSGRISELKLRAGNTVKKGEVIATIDQTELRKQLQLNREKLTQLRIQDQTANTVQAQRTTVEETAIAQQRQTLLQSLQTVESLTPVLREKGLDVIKKERSNLRSRLANVRKLQPTLKQRWEERQKLFQQGAVPKDTALSAEQEYINSQAQIDEAESQLNQLDVKEADAQRQYLQNLNQVNEIKTQLKALDSRKETQKEQDFTTATSRKKEIQETERLIAQLELQLQKNSQVVSDYTGTVLELTAKPGQQLEPGLGIGTVSTQESGAKLVNIVFLSESENKKIKVGTPLQIIPSTVKREEFGGIEAKVTKVSSFPVTQQGVANIIGNPDILPGVLDKRPQIAVYTEPQIDTTPSGYKWSSSSGPKFKIAPGTTTSVRITVEKKKPIEFVLPILKSWTGN</sequence>